<feature type="compositionally biased region" description="Low complexity" evidence="1">
    <location>
        <begin position="166"/>
        <end position="185"/>
    </location>
</feature>
<dbReference type="AlphaFoldDB" id="S8BGP9"/>
<feature type="chain" id="PRO_5004561149" evidence="2">
    <location>
        <begin position="21"/>
        <end position="346"/>
    </location>
</feature>
<feature type="compositionally biased region" description="Polar residues" evidence="1">
    <location>
        <begin position="156"/>
        <end position="165"/>
    </location>
</feature>
<feature type="compositionally biased region" description="Polar residues" evidence="1">
    <location>
        <begin position="244"/>
        <end position="257"/>
    </location>
</feature>
<name>S8BGP9_DACHA</name>
<feature type="signal peptide" evidence="2">
    <location>
        <begin position="1"/>
        <end position="20"/>
    </location>
</feature>
<feature type="region of interest" description="Disordered" evidence="1">
    <location>
        <begin position="244"/>
        <end position="270"/>
    </location>
</feature>
<reference evidence="3 4" key="1">
    <citation type="journal article" date="2013" name="PLoS Genet.">
        <title>Genomic mechanisms accounting for the adaptation to parasitism in nematode-trapping fungi.</title>
        <authorList>
            <person name="Meerupati T."/>
            <person name="Andersson K.M."/>
            <person name="Friman E."/>
            <person name="Kumar D."/>
            <person name="Tunlid A."/>
            <person name="Ahren D."/>
        </authorList>
    </citation>
    <scope>NUCLEOTIDE SEQUENCE [LARGE SCALE GENOMIC DNA]</scope>
    <source>
        <strain evidence="3 4">CBS 200.50</strain>
    </source>
</reference>
<evidence type="ECO:0000313" key="4">
    <source>
        <dbReference type="Proteomes" id="UP000015100"/>
    </source>
</evidence>
<feature type="compositionally biased region" description="Low complexity" evidence="1">
    <location>
        <begin position="313"/>
        <end position="346"/>
    </location>
</feature>
<protein>
    <submittedName>
        <fullName evidence="3">Uncharacterized protein</fullName>
    </submittedName>
</protein>
<sequence>MHRSYLLLGIQYLLFGIAAATTVKACPKKDVYSPLKDTCFSKAFSSDILDQKGADICRGICMRADKSIPFRPGYSDKVTRDDYAKLLEACDNSHRDIIKVLEDKCACYGERGTSETNQFGNCTINFAPPVAEPDQTEAAEPISMTTSDSYPEASPEVQNPYSSDKTSSQMESTETSTMPETTKSMGQYPPQTAVDSSQDLVSSMDTQTGPTATQLTTDYLTATPMDSTTVSEKTTMEETSIYQNGEPSMESTGTMVSTMDDRTSTSSGSITMYTTYTNTNVPYPMSTESESTMKNSTAWGRYTTMQHKKESSSDMSSMETTSMSGSPTEYLTKEFTSTTEGSSSSK</sequence>
<accession>S8BGP9</accession>
<evidence type="ECO:0000313" key="3">
    <source>
        <dbReference type="EMBL" id="EPS38473.1"/>
    </source>
</evidence>
<evidence type="ECO:0000256" key="1">
    <source>
        <dbReference type="SAM" id="MobiDB-lite"/>
    </source>
</evidence>
<gene>
    <name evidence="3" type="ORF">H072_7771</name>
</gene>
<evidence type="ECO:0000256" key="2">
    <source>
        <dbReference type="SAM" id="SignalP"/>
    </source>
</evidence>
<feature type="region of interest" description="Disordered" evidence="1">
    <location>
        <begin position="305"/>
        <end position="346"/>
    </location>
</feature>
<reference evidence="4" key="2">
    <citation type="submission" date="2013-04" db="EMBL/GenBank/DDBJ databases">
        <title>Genomic mechanisms accounting for the adaptation to parasitism in nematode-trapping fungi.</title>
        <authorList>
            <person name="Ahren D.G."/>
        </authorList>
    </citation>
    <scope>NUCLEOTIDE SEQUENCE [LARGE SCALE GENOMIC DNA]</scope>
    <source>
        <strain evidence="4">CBS 200.50</strain>
    </source>
</reference>
<keyword evidence="4" id="KW-1185">Reference proteome</keyword>
<dbReference type="EMBL" id="AQGS01000546">
    <property type="protein sequence ID" value="EPS38473.1"/>
    <property type="molecule type" value="Genomic_DNA"/>
</dbReference>
<keyword evidence="2" id="KW-0732">Signal</keyword>
<dbReference type="HOGENOM" id="CLU_801727_0_0_1"/>
<proteinExistence type="predicted"/>
<feature type="region of interest" description="Disordered" evidence="1">
    <location>
        <begin position="145"/>
        <end position="194"/>
    </location>
</feature>
<dbReference type="Proteomes" id="UP000015100">
    <property type="component" value="Unassembled WGS sequence"/>
</dbReference>
<comment type="caution">
    <text evidence="3">The sequence shown here is derived from an EMBL/GenBank/DDBJ whole genome shotgun (WGS) entry which is preliminary data.</text>
</comment>
<organism evidence="3 4">
    <name type="scientific">Dactylellina haptotyla (strain CBS 200.50)</name>
    <name type="common">Nematode-trapping fungus</name>
    <name type="synonym">Monacrosporium haptotylum</name>
    <dbReference type="NCBI Taxonomy" id="1284197"/>
    <lineage>
        <taxon>Eukaryota</taxon>
        <taxon>Fungi</taxon>
        <taxon>Dikarya</taxon>
        <taxon>Ascomycota</taxon>
        <taxon>Pezizomycotina</taxon>
        <taxon>Orbiliomycetes</taxon>
        <taxon>Orbiliales</taxon>
        <taxon>Orbiliaceae</taxon>
        <taxon>Dactylellina</taxon>
    </lineage>
</organism>